<feature type="region of interest" description="Disordered" evidence="1">
    <location>
        <begin position="1"/>
        <end position="21"/>
    </location>
</feature>
<dbReference type="EMBL" id="BQNB010014911">
    <property type="protein sequence ID" value="GJT33821.1"/>
    <property type="molecule type" value="Genomic_DNA"/>
</dbReference>
<reference evidence="2" key="1">
    <citation type="journal article" date="2022" name="Int. J. Mol. Sci.">
        <title>Draft Genome of Tanacetum Coccineum: Genomic Comparison of Closely Related Tanacetum-Family Plants.</title>
        <authorList>
            <person name="Yamashiro T."/>
            <person name="Shiraishi A."/>
            <person name="Nakayama K."/>
            <person name="Satake H."/>
        </authorList>
    </citation>
    <scope>NUCLEOTIDE SEQUENCE</scope>
</reference>
<dbReference type="Proteomes" id="UP001151760">
    <property type="component" value="Unassembled WGS sequence"/>
</dbReference>
<comment type="caution">
    <text evidence="2">The sequence shown here is derived from an EMBL/GenBank/DDBJ whole genome shotgun (WGS) entry which is preliminary data.</text>
</comment>
<protein>
    <submittedName>
        <fullName evidence="2">Uncharacterized protein</fullName>
    </submittedName>
</protein>
<feature type="compositionally biased region" description="Polar residues" evidence="1">
    <location>
        <begin position="1"/>
        <end position="12"/>
    </location>
</feature>
<feature type="region of interest" description="Disordered" evidence="1">
    <location>
        <begin position="231"/>
        <end position="256"/>
    </location>
</feature>
<name>A0ABQ5D3B9_9ASTR</name>
<accession>A0ABQ5D3B9</accession>
<gene>
    <name evidence="2" type="ORF">Tco_0924240</name>
</gene>
<reference evidence="2" key="2">
    <citation type="submission" date="2022-01" db="EMBL/GenBank/DDBJ databases">
        <authorList>
            <person name="Yamashiro T."/>
            <person name="Shiraishi A."/>
            <person name="Satake H."/>
            <person name="Nakayama K."/>
        </authorList>
    </citation>
    <scope>NUCLEOTIDE SEQUENCE</scope>
</reference>
<keyword evidence="3" id="KW-1185">Reference proteome</keyword>
<evidence type="ECO:0000256" key="1">
    <source>
        <dbReference type="SAM" id="MobiDB-lite"/>
    </source>
</evidence>
<evidence type="ECO:0000313" key="3">
    <source>
        <dbReference type="Proteomes" id="UP001151760"/>
    </source>
</evidence>
<evidence type="ECO:0000313" key="2">
    <source>
        <dbReference type="EMBL" id="GJT33821.1"/>
    </source>
</evidence>
<sequence length="277" mass="31353">MQKTLLKQNENFDASRSEGLDKTYHSTNEAVNTAHEVSTASSQGQASSSTYADDVMFSFFANQSNSPQLDNEDLEQIDTDDLEEMDLKWQVAMLTMRVKRFLKKIGRNLNFNGKETVGFDKTKDCNFYENKMVGKSVLNNIGRVTGQREIRPIWNNAQMVNHQNKFTHPHPKRNFVPTAVVTKSGQVPVNTAKQSSPRAAASISTARPVNTDAPKLKVNDALPKTYSYFKAHSPDIQDSSDDEEDTRSSQEYLNNLEEEYQERALLAKSKRFFKKGP</sequence>
<organism evidence="2 3">
    <name type="scientific">Tanacetum coccineum</name>
    <dbReference type="NCBI Taxonomy" id="301880"/>
    <lineage>
        <taxon>Eukaryota</taxon>
        <taxon>Viridiplantae</taxon>
        <taxon>Streptophyta</taxon>
        <taxon>Embryophyta</taxon>
        <taxon>Tracheophyta</taxon>
        <taxon>Spermatophyta</taxon>
        <taxon>Magnoliopsida</taxon>
        <taxon>eudicotyledons</taxon>
        <taxon>Gunneridae</taxon>
        <taxon>Pentapetalae</taxon>
        <taxon>asterids</taxon>
        <taxon>campanulids</taxon>
        <taxon>Asterales</taxon>
        <taxon>Asteraceae</taxon>
        <taxon>Asteroideae</taxon>
        <taxon>Anthemideae</taxon>
        <taxon>Anthemidinae</taxon>
        <taxon>Tanacetum</taxon>
    </lineage>
</organism>
<proteinExistence type="predicted"/>